<organism evidence="10 11">
    <name type="scientific">Candidatus Blautia faecigallinarum</name>
    <dbReference type="NCBI Taxonomy" id="2838488"/>
    <lineage>
        <taxon>Bacteria</taxon>
        <taxon>Bacillati</taxon>
        <taxon>Bacillota</taxon>
        <taxon>Clostridia</taxon>
        <taxon>Lachnospirales</taxon>
        <taxon>Lachnospiraceae</taxon>
        <taxon>Blautia</taxon>
    </lineage>
</organism>
<accession>A0A9D2DT31</accession>
<gene>
    <name evidence="10" type="ORF">IAA21_07295</name>
</gene>
<dbReference type="GO" id="GO:0005886">
    <property type="term" value="C:plasma membrane"/>
    <property type="evidence" value="ECO:0007669"/>
    <property type="project" value="UniProtKB-SubCell"/>
</dbReference>
<evidence type="ECO:0000313" key="10">
    <source>
        <dbReference type="EMBL" id="HIZ22583.1"/>
    </source>
</evidence>
<dbReference type="PANTHER" id="PTHR33908">
    <property type="entry name" value="MANNOSYLTRANSFERASE YKCB-RELATED"/>
    <property type="match status" value="1"/>
</dbReference>
<feature type="transmembrane region" description="Helical" evidence="8">
    <location>
        <begin position="99"/>
        <end position="120"/>
    </location>
</feature>
<feature type="transmembrane region" description="Helical" evidence="8">
    <location>
        <begin position="450"/>
        <end position="472"/>
    </location>
</feature>
<keyword evidence="4" id="KW-0808">Transferase</keyword>
<feature type="transmembrane region" description="Helical" evidence="8">
    <location>
        <begin position="387"/>
        <end position="406"/>
    </location>
</feature>
<evidence type="ECO:0000256" key="4">
    <source>
        <dbReference type="ARBA" id="ARBA00022679"/>
    </source>
</evidence>
<sequence>MKKFLRSEKTIEWLVVALVFAVVLAWSLTTGRPGGPDESMRYDVAKYLYEHPGTLPRGEEPEILNKTWGISYAFYPILSYMVSAVFMTIAGLFSTAEPVLLHAARMADVLFITGAAWLVVQTGKRLFDREKALLFSCLVVFLPGFLFLGTYVNTDSLALLAAAMILYAWVRYLDEGWTWKNCILLAAGMAVCFLSYYNAYGWILWSFFFFCFTVLFCGEKRAGERWKFLFSRGAVIAGITFVLAGWWFIRNYFLYDGDILGRNASTLCAEKYAKPGYKPSEHLTPALQGWKVKDFLLYQNPGWRHNWLMTVLVSFVGVFGTFDVYMNETVSKGYLLFLLVGCAGTILMYREFYWKKRTVTVERSLAGSTRVKVKTVRTQKEWSKKGLFNLAMAAALITPVVLFVSYAYNNDNQAQGRYIISAVYPLMYFVVCGYAKLLERLVKKEALRQWFYRGAAVLWSLGGILTYFLVILPHYR</sequence>
<feature type="transmembrane region" description="Helical" evidence="8">
    <location>
        <begin position="202"/>
        <end position="218"/>
    </location>
</feature>
<reference evidence="10" key="2">
    <citation type="submission" date="2021-04" db="EMBL/GenBank/DDBJ databases">
        <authorList>
            <person name="Gilroy R."/>
        </authorList>
    </citation>
    <scope>NUCLEOTIDE SEQUENCE</scope>
    <source>
        <strain evidence="10">14324</strain>
    </source>
</reference>
<evidence type="ECO:0000256" key="7">
    <source>
        <dbReference type="ARBA" id="ARBA00023136"/>
    </source>
</evidence>
<feature type="domain" description="Glycosyltransferase RgtA/B/C/D-like" evidence="9">
    <location>
        <begin position="102"/>
        <end position="230"/>
    </location>
</feature>
<feature type="transmembrane region" description="Helical" evidence="8">
    <location>
        <begin position="132"/>
        <end position="151"/>
    </location>
</feature>
<name>A0A9D2DT31_9FIRM</name>
<dbReference type="Pfam" id="PF13231">
    <property type="entry name" value="PMT_2"/>
    <property type="match status" value="1"/>
</dbReference>
<evidence type="ECO:0000313" key="11">
    <source>
        <dbReference type="Proteomes" id="UP000824041"/>
    </source>
</evidence>
<comment type="subcellular location">
    <subcellularLocation>
        <location evidence="1">Cell membrane</location>
        <topology evidence="1">Multi-pass membrane protein</topology>
    </subcellularLocation>
</comment>
<evidence type="ECO:0000256" key="3">
    <source>
        <dbReference type="ARBA" id="ARBA00022676"/>
    </source>
</evidence>
<reference evidence="10" key="1">
    <citation type="journal article" date="2021" name="PeerJ">
        <title>Extensive microbial diversity within the chicken gut microbiome revealed by metagenomics and culture.</title>
        <authorList>
            <person name="Gilroy R."/>
            <person name="Ravi A."/>
            <person name="Getino M."/>
            <person name="Pursley I."/>
            <person name="Horton D.L."/>
            <person name="Alikhan N.F."/>
            <person name="Baker D."/>
            <person name="Gharbi K."/>
            <person name="Hall N."/>
            <person name="Watson M."/>
            <person name="Adriaenssens E.M."/>
            <person name="Foster-Nyarko E."/>
            <person name="Jarju S."/>
            <person name="Secka A."/>
            <person name="Antonio M."/>
            <person name="Oren A."/>
            <person name="Chaudhuri R.R."/>
            <person name="La Ragione R."/>
            <person name="Hildebrand F."/>
            <person name="Pallen M.J."/>
        </authorList>
    </citation>
    <scope>NUCLEOTIDE SEQUENCE</scope>
    <source>
        <strain evidence="10">14324</strain>
    </source>
</reference>
<proteinExistence type="predicted"/>
<protein>
    <submittedName>
        <fullName evidence="10">Glycosyltransferase family 39 protein</fullName>
    </submittedName>
</protein>
<feature type="transmembrane region" description="Helical" evidence="8">
    <location>
        <begin position="13"/>
        <end position="31"/>
    </location>
</feature>
<dbReference type="InterPro" id="IPR050297">
    <property type="entry name" value="LipidA_mod_glycosyltrf_83"/>
</dbReference>
<evidence type="ECO:0000256" key="1">
    <source>
        <dbReference type="ARBA" id="ARBA00004651"/>
    </source>
</evidence>
<feature type="transmembrane region" description="Helical" evidence="8">
    <location>
        <begin position="418"/>
        <end position="438"/>
    </location>
</feature>
<dbReference type="EMBL" id="DXBU01000099">
    <property type="protein sequence ID" value="HIZ22583.1"/>
    <property type="molecule type" value="Genomic_DNA"/>
</dbReference>
<feature type="transmembrane region" description="Helical" evidence="8">
    <location>
        <begin position="157"/>
        <end position="173"/>
    </location>
</feature>
<feature type="transmembrane region" description="Helical" evidence="8">
    <location>
        <begin position="333"/>
        <end position="349"/>
    </location>
</feature>
<evidence type="ECO:0000256" key="5">
    <source>
        <dbReference type="ARBA" id="ARBA00022692"/>
    </source>
</evidence>
<keyword evidence="3" id="KW-0328">Glycosyltransferase</keyword>
<feature type="transmembrane region" description="Helical" evidence="8">
    <location>
        <begin position="72"/>
        <end position="93"/>
    </location>
</feature>
<feature type="transmembrane region" description="Helical" evidence="8">
    <location>
        <begin position="230"/>
        <end position="249"/>
    </location>
</feature>
<dbReference type="PANTHER" id="PTHR33908:SF11">
    <property type="entry name" value="MEMBRANE PROTEIN"/>
    <property type="match status" value="1"/>
</dbReference>
<keyword evidence="6 8" id="KW-1133">Transmembrane helix</keyword>
<dbReference type="InterPro" id="IPR038731">
    <property type="entry name" value="RgtA/B/C-like"/>
</dbReference>
<dbReference type="GO" id="GO:0009103">
    <property type="term" value="P:lipopolysaccharide biosynthetic process"/>
    <property type="evidence" value="ECO:0007669"/>
    <property type="project" value="UniProtKB-ARBA"/>
</dbReference>
<evidence type="ECO:0000256" key="2">
    <source>
        <dbReference type="ARBA" id="ARBA00022475"/>
    </source>
</evidence>
<keyword evidence="7 8" id="KW-0472">Membrane</keyword>
<dbReference type="AlphaFoldDB" id="A0A9D2DT31"/>
<dbReference type="GO" id="GO:0016763">
    <property type="term" value="F:pentosyltransferase activity"/>
    <property type="evidence" value="ECO:0007669"/>
    <property type="project" value="TreeGrafter"/>
</dbReference>
<comment type="caution">
    <text evidence="10">The sequence shown here is derived from an EMBL/GenBank/DDBJ whole genome shotgun (WGS) entry which is preliminary data.</text>
</comment>
<keyword evidence="2" id="KW-1003">Cell membrane</keyword>
<evidence type="ECO:0000256" key="6">
    <source>
        <dbReference type="ARBA" id="ARBA00022989"/>
    </source>
</evidence>
<evidence type="ECO:0000256" key="8">
    <source>
        <dbReference type="SAM" id="Phobius"/>
    </source>
</evidence>
<evidence type="ECO:0000259" key="9">
    <source>
        <dbReference type="Pfam" id="PF13231"/>
    </source>
</evidence>
<dbReference type="Proteomes" id="UP000824041">
    <property type="component" value="Unassembled WGS sequence"/>
</dbReference>
<keyword evidence="5 8" id="KW-0812">Transmembrane</keyword>